<comment type="caution">
    <text evidence="2">The sequence shown here is derived from an EMBL/GenBank/DDBJ whole genome shotgun (WGS) entry which is preliminary data.</text>
</comment>
<keyword evidence="3" id="KW-1185">Reference proteome</keyword>
<sequence length="126" mass="14344">MGWRIIGIIVKIGGVVSKPLTLHSENEEDEALDLELEHQTYQGFGHVEHGAQGDDVQQNENPSQVTQEDIAQVVEGQEHKILVIEMMMMRLMQPLIILCNEENPSLHLKRTNHIKTKKRLAMIVKT</sequence>
<reference evidence="2 3" key="1">
    <citation type="submission" date="2024-11" db="EMBL/GenBank/DDBJ databases">
        <title>A near-complete genome assembly of Cinchona calisaya.</title>
        <authorList>
            <person name="Lian D.C."/>
            <person name="Zhao X.W."/>
            <person name="Wei L."/>
        </authorList>
    </citation>
    <scope>NUCLEOTIDE SEQUENCE [LARGE SCALE GENOMIC DNA]</scope>
    <source>
        <tissue evidence="2">Nenye</tissue>
    </source>
</reference>
<gene>
    <name evidence="2" type="ORF">ACH5RR_009083</name>
</gene>
<evidence type="ECO:0000256" key="1">
    <source>
        <dbReference type="SAM" id="MobiDB-lite"/>
    </source>
</evidence>
<evidence type="ECO:0000313" key="3">
    <source>
        <dbReference type="Proteomes" id="UP001630127"/>
    </source>
</evidence>
<accession>A0ABD3ADA4</accession>
<dbReference type="Proteomes" id="UP001630127">
    <property type="component" value="Unassembled WGS sequence"/>
</dbReference>
<dbReference type="EMBL" id="JBJUIK010000004">
    <property type="protein sequence ID" value="KAL3529761.1"/>
    <property type="molecule type" value="Genomic_DNA"/>
</dbReference>
<name>A0ABD3ADA4_9GENT</name>
<evidence type="ECO:0000313" key="2">
    <source>
        <dbReference type="EMBL" id="KAL3529761.1"/>
    </source>
</evidence>
<feature type="compositionally biased region" description="Polar residues" evidence="1">
    <location>
        <begin position="55"/>
        <end position="67"/>
    </location>
</feature>
<feature type="region of interest" description="Disordered" evidence="1">
    <location>
        <begin position="46"/>
        <end position="67"/>
    </location>
</feature>
<organism evidence="2 3">
    <name type="scientific">Cinchona calisaya</name>
    <dbReference type="NCBI Taxonomy" id="153742"/>
    <lineage>
        <taxon>Eukaryota</taxon>
        <taxon>Viridiplantae</taxon>
        <taxon>Streptophyta</taxon>
        <taxon>Embryophyta</taxon>
        <taxon>Tracheophyta</taxon>
        <taxon>Spermatophyta</taxon>
        <taxon>Magnoliopsida</taxon>
        <taxon>eudicotyledons</taxon>
        <taxon>Gunneridae</taxon>
        <taxon>Pentapetalae</taxon>
        <taxon>asterids</taxon>
        <taxon>lamiids</taxon>
        <taxon>Gentianales</taxon>
        <taxon>Rubiaceae</taxon>
        <taxon>Cinchonoideae</taxon>
        <taxon>Cinchoneae</taxon>
        <taxon>Cinchona</taxon>
    </lineage>
</organism>
<dbReference type="AlphaFoldDB" id="A0ABD3ADA4"/>
<proteinExistence type="predicted"/>
<protein>
    <submittedName>
        <fullName evidence="2">Uncharacterized protein</fullName>
    </submittedName>
</protein>